<comment type="similarity">
    <text evidence="1">Belongs to the BetVI family.</text>
</comment>
<name>A0A438FEL0_VITVI</name>
<feature type="domain" description="Bet v I/Major latex protein" evidence="3">
    <location>
        <begin position="5"/>
        <end position="134"/>
    </location>
</feature>
<organism evidence="4 5">
    <name type="scientific">Vitis vinifera</name>
    <name type="common">Grape</name>
    <dbReference type="NCBI Taxonomy" id="29760"/>
    <lineage>
        <taxon>Eukaryota</taxon>
        <taxon>Viridiplantae</taxon>
        <taxon>Streptophyta</taxon>
        <taxon>Embryophyta</taxon>
        <taxon>Tracheophyta</taxon>
        <taxon>Spermatophyta</taxon>
        <taxon>Magnoliopsida</taxon>
        <taxon>eudicotyledons</taxon>
        <taxon>Gunneridae</taxon>
        <taxon>Pentapetalae</taxon>
        <taxon>rosids</taxon>
        <taxon>Vitales</taxon>
        <taxon>Vitaceae</taxon>
        <taxon>Viteae</taxon>
        <taxon>Vitis</taxon>
    </lineage>
</organism>
<keyword evidence="2" id="KW-0017">Alkaloid metabolism</keyword>
<dbReference type="InterPro" id="IPR000916">
    <property type="entry name" value="Bet_v_I/MLP"/>
</dbReference>
<dbReference type="Gene3D" id="3.30.530.20">
    <property type="match status" value="1"/>
</dbReference>
<dbReference type="CDD" id="cd07816">
    <property type="entry name" value="Bet_v1-like"/>
    <property type="match status" value="1"/>
</dbReference>
<evidence type="ECO:0000259" key="3">
    <source>
        <dbReference type="Pfam" id="PF00407"/>
    </source>
</evidence>
<evidence type="ECO:0000256" key="2">
    <source>
        <dbReference type="ARBA" id="ARBA00022589"/>
    </source>
</evidence>
<reference evidence="4 5" key="1">
    <citation type="journal article" date="2018" name="PLoS Genet.">
        <title>Population sequencing reveals clonal diversity and ancestral inbreeding in the grapevine cultivar Chardonnay.</title>
        <authorList>
            <person name="Roach M.J."/>
            <person name="Johnson D.L."/>
            <person name="Bohlmann J."/>
            <person name="van Vuuren H.J."/>
            <person name="Jones S.J."/>
            <person name="Pretorius I.S."/>
            <person name="Schmidt S.A."/>
            <person name="Borneman A.R."/>
        </authorList>
    </citation>
    <scope>NUCLEOTIDE SEQUENCE [LARGE SCALE GENOMIC DNA]</scope>
    <source>
        <strain evidence="5">cv. Chardonnay</strain>
        <tissue evidence="4">Leaf</tissue>
    </source>
</reference>
<dbReference type="FunFam" id="3.30.530.20:FF:000033">
    <property type="entry name" value="S-norcoclaurine synthase"/>
    <property type="match status" value="1"/>
</dbReference>
<sequence>MFGQVSYDVEVDVPAGDAWELYSTLQLAKVVQEGLSPMLEKVELVEGDGGVGTVVELTLAPPPGAQGPMIYKEKFTKIDNEKRIKETEVVEGGFLDLGFTLYRVCIEIVEKDKDSCVIKLKIEYDVKEEAASNASMVTSKPLEGIASVTTTYLLKMKNANANAN</sequence>
<evidence type="ECO:0000313" key="5">
    <source>
        <dbReference type="Proteomes" id="UP000288805"/>
    </source>
</evidence>
<comment type="caution">
    <text evidence="4">The sequence shown here is derived from an EMBL/GenBank/DDBJ whole genome shotgun (WGS) entry which is preliminary data.</text>
</comment>
<dbReference type="PANTHER" id="PTHR31213">
    <property type="entry name" value="OS08G0374000 PROTEIN-RELATED"/>
    <property type="match status" value="1"/>
</dbReference>
<dbReference type="GO" id="GO:0009820">
    <property type="term" value="P:alkaloid metabolic process"/>
    <property type="evidence" value="ECO:0007669"/>
    <property type="project" value="UniProtKB-KW"/>
</dbReference>
<dbReference type="Proteomes" id="UP000288805">
    <property type="component" value="Unassembled WGS sequence"/>
</dbReference>
<dbReference type="InterPro" id="IPR023393">
    <property type="entry name" value="START-like_dom_sf"/>
</dbReference>
<dbReference type="InterPro" id="IPR050279">
    <property type="entry name" value="Plant_def-hormone_signal"/>
</dbReference>
<dbReference type="EMBL" id="QGNW01000955">
    <property type="protein sequence ID" value="RVW58396.1"/>
    <property type="molecule type" value="Genomic_DNA"/>
</dbReference>
<evidence type="ECO:0000313" key="4">
    <source>
        <dbReference type="EMBL" id="RVW58396.1"/>
    </source>
</evidence>
<proteinExistence type="inferred from homology"/>
<dbReference type="PANTHER" id="PTHR31213:SF19">
    <property type="entry name" value="BET V I_MAJOR LATEX PROTEIN DOMAIN-CONTAINING PROTEIN"/>
    <property type="match status" value="1"/>
</dbReference>
<dbReference type="Pfam" id="PF00407">
    <property type="entry name" value="Bet_v_1"/>
    <property type="match status" value="1"/>
</dbReference>
<accession>A0A438FEL0</accession>
<protein>
    <submittedName>
        <fullName evidence="4">S-norcoclaurine synthase 2</fullName>
    </submittedName>
</protein>
<gene>
    <name evidence="4" type="primary">NCS2</name>
    <name evidence="4" type="ORF">CK203_113252</name>
</gene>
<dbReference type="GO" id="GO:0006952">
    <property type="term" value="P:defense response"/>
    <property type="evidence" value="ECO:0007669"/>
    <property type="project" value="InterPro"/>
</dbReference>
<dbReference type="SUPFAM" id="SSF55961">
    <property type="entry name" value="Bet v1-like"/>
    <property type="match status" value="1"/>
</dbReference>
<evidence type="ECO:0000256" key="1">
    <source>
        <dbReference type="ARBA" id="ARBA00009744"/>
    </source>
</evidence>
<dbReference type="AlphaFoldDB" id="A0A438FEL0"/>